<dbReference type="OrthoDB" id="270173at2759"/>
<dbReference type="InterPro" id="IPR011263">
    <property type="entry name" value="DNA-dir_RNA_pol_RpoA/D/Rpb3"/>
</dbReference>
<dbReference type="EMBL" id="KN824289">
    <property type="protein sequence ID" value="KIM29194.1"/>
    <property type="molecule type" value="Genomic_DNA"/>
</dbReference>
<dbReference type="GO" id="GO:0005666">
    <property type="term" value="C:RNA polymerase III complex"/>
    <property type="evidence" value="ECO:0007669"/>
    <property type="project" value="TreeGrafter"/>
</dbReference>
<dbReference type="InterPro" id="IPR050518">
    <property type="entry name" value="Rpo3/RPB3_RNA_Pol_subunit"/>
</dbReference>
<dbReference type="Pfam" id="PF01000">
    <property type="entry name" value="RNA_pol_A_bac"/>
    <property type="match status" value="1"/>
</dbReference>
<dbReference type="GO" id="GO:0046983">
    <property type="term" value="F:protein dimerization activity"/>
    <property type="evidence" value="ECO:0007669"/>
    <property type="project" value="InterPro"/>
</dbReference>
<reference evidence="9 10" key="1">
    <citation type="submission" date="2014-04" db="EMBL/GenBank/DDBJ databases">
        <authorList>
            <consortium name="DOE Joint Genome Institute"/>
            <person name="Kuo A."/>
            <person name="Zuccaro A."/>
            <person name="Kohler A."/>
            <person name="Nagy L.G."/>
            <person name="Floudas D."/>
            <person name="Copeland A."/>
            <person name="Barry K.W."/>
            <person name="Cichocki N."/>
            <person name="Veneault-Fourrey C."/>
            <person name="LaButti K."/>
            <person name="Lindquist E.A."/>
            <person name="Lipzen A."/>
            <person name="Lundell T."/>
            <person name="Morin E."/>
            <person name="Murat C."/>
            <person name="Sun H."/>
            <person name="Tunlid A."/>
            <person name="Henrissat B."/>
            <person name="Grigoriev I.V."/>
            <person name="Hibbett D.S."/>
            <person name="Martin F."/>
            <person name="Nordberg H.P."/>
            <person name="Cantor M.N."/>
            <person name="Hua S.X."/>
        </authorList>
    </citation>
    <scope>NUCLEOTIDE SEQUENCE [LARGE SCALE GENOMIC DNA]</scope>
    <source>
        <strain evidence="9 10">MAFF 305830</strain>
    </source>
</reference>
<dbReference type="Proteomes" id="UP000054097">
    <property type="component" value="Unassembled WGS sequence"/>
</dbReference>
<gene>
    <name evidence="9" type="ORF">M408DRAFT_328889</name>
</gene>
<dbReference type="Gene3D" id="3.30.1360.10">
    <property type="entry name" value="RNA polymerase, RBP11-like subunit"/>
    <property type="match status" value="1"/>
</dbReference>
<dbReference type="InterPro" id="IPR001514">
    <property type="entry name" value="DNA-dir_RNA_pol_30-40kDasu_CS"/>
</dbReference>
<comment type="subcellular location">
    <subcellularLocation>
        <location evidence="1">Nucleus</location>
    </subcellularLocation>
</comment>
<name>A0A0C3BAR8_SERVB</name>
<dbReference type="InterPro" id="IPR036643">
    <property type="entry name" value="RNApol_insert_sf"/>
</dbReference>
<dbReference type="STRING" id="933852.A0A0C3BAR8"/>
<dbReference type="GO" id="GO:0006351">
    <property type="term" value="P:DNA-templated transcription"/>
    <property type="evidence" value="ECO:0007669"/>
    <property type="project" value="InterPro"/>
</dbReference>
<dbReference type="CDD" id="cd07032">
    <property type="entry name" value="RNAP_I_II_AC40"/>
    <property type="match status" value="1"/>
</dbReference>
<evidence type="ECO:0000313" key="10">
    <source>
        <dbReference type="Proteomes" id="UP000054097"/>
    </source>
</evidence>
<comment type="similarity">
    <text evidence="6">Belongs to the archaeal Rpo3/eukaryotic RPB3 RNA polymerase subunit family.</text>
</comment>
<dbReference type="HAMAP" id="MF_00320">
    <property type="entry name" value="RNApol_arch_Rpo3"/>
    <property type="match status" value="1"/>
</dbReference>
<sequence length="379" mass="43553">MADTTSRRLVELHKEHISNISSTDYPGVYPGEDHEWRLEDFKKHLKIDFQTLSEDRVEFDLVGVDASVANAIRRILIAEVPTVAIERVYMYNNTSIMQDEVLSHRLGLVPLNIDPRMLDDAPLDYQTGSTDRNTVVFSLDIECSDREDAKPNEKDPEKLYYNSNVFAEAITWVPQGEQASLFASNPPRAVNPKILLTKLRPGQEIHLEMHAIKSNGRDHTKFSPVATASYRLMPHIQLLKPGDRYDEAKRRVEKLEMKNQEQAERFRDAFGDGVIEVKKERGKYFVRVKDPRRDTVTRRILELPEFEGTVKLGRVRDWFIFSVESTGQYPAQDLFPVAVSVLREKVRGLRADVERLQREWEGSRATPGEEAERDAEMSG</sequence>
<accession>A0A0C3BAR8</accession>
<dbReference type="PROSITE" id="PS00446">
    <property type="entry name" value="RNA_POL_D_30KD"/>
    <property type="match status" value="1"/>
</dbReference>
<dbReference type="InterPro" id="IPR036603">
    <property type="entry name" value="RBP11-like"/>
</dbReference>
<keyword evidence="10" id="KW-1185">Reference proteome</keyword>
<evidence type="ECO:0000256" key="6">
    <source>
        <dbReference type="ARBA" id="ARBA00025804"/>
    </source>
</evidence>
<dbReference type="Gene3D" id="2.170.120.12">
    <property type="entry name" value="DNA-directed RNA polymerase, insert domain"/>
    <property type="match status" value="1"/>
</dbReference>
<dbReference type="Pfam" id="PF01193">
    <property type="entry name" value="RNA_pol_L"/>
    <property type="match status" value="1"/>
</dbReference>
<evidence type="ECO:0000256" key="4">
    <source>
        <dbReference type="ARBA" id="ARBA00023163"/>
    </source>
</evidence>
<organism evidence="9 10">
    <name type="scientific">Serendipita vermifera MAFF 305830</name>
    <dbReference type="NCBI Taxonomy" id="933852"/>
    <lineage>
        <taxon>Eukaryota</taxon>
        <taxon>Fungi</taxon>
        <taxon>Dikarya</taxon>
        <taxon>Basidiomycota</taxon>
        <taxon>Agaricomycotina</taxon>
        <taxon>Agaricomycetes</taxon>
        <taxon>Sebacinales</taxon>
        <taxon>Serendipitaceae</taxon>
        <taxon>Serendipita</taxon>
    </lineage>
</organism>
<evidence type="ECO:0000256" key="5">
    <source>
        <dbReference type="ARBA" id="ARBA00023242"/>
    </source>
</evidence>
<dbReference type="SMART" id="SM00662">
    <property type="entry name" value="RPOLD"/>
    <property type="match status" value="1"/>
</dbReference>
<evidence type="ECO:0000256" key="3">
    <source>
        <dbReference type="ARBA" id="ARBA00022478"/>
    </source>
</evidence>
<evidence type="ECO:0000256" key="2">
    <source>
        <dbReference type="ARBA" id="ARBA00022083"/>
    </source>
</evidence>
<dbReference type="SUPFAM" id="SSF56553">
    <property type="entry name" value="Insert subdomain of RNA polymerase alpha subunit"/>
    <property type="match status" value="1"/>
</dbReference>
<dbReference type="GO" id="GO:0003899">
    <property type="term" value="F:DNA-directed RNA polymerase activity"/>
    <property type="evidence" value="ECO:0007669"/>
    <property type="project" value="InterPro"/>
</dbReference>
<dbReference type="SUPFAM" id="SSF55257">
    <property type="entry name" value="RBP11-like subunits of RNA polymerase"/>
    <property type="match status" value="1"/>
</dbReference>
<dbReference type="GO" id="GO:0005736">
    <property type="term" value="C:RNA polymerase I complex"/>
    <property type="evidence" value="ECO:0007669"/>
    <property type="project" value="TreeGrafter"/>
</dbReference>
<dbReference type="GO" id="GO:0003677">
    <property type="term" value="F:DNA binding"/>
    <property type="evidence" value="ECO:0007669"/>
    <property type="project" value="InterPro"/>
</dbReference>
<dbReference type="FunFam" id="2.170.120.12:FF:000003">
    <property type="entry name" value="Dna-directed rna polymerases i and iii subunit"/>
    <property type="match status" value="1"/>
</dbReference>
<dbReference type="HOGENOM" id="CLU_038421_0_1_1"/>
<dbReference type="AlphaFoldDB" id="A0A0C3BAR8"/>
<feature type="region of interest" description="Disordered" evidence="7">
    <location>
        <begin position="360"/>
        <end position="379"/>
    </location>
</feature>
<dbReference type="PANTHER" id="PTHR11800">
    <property type="entry name" value="DNA-DIRECTED RNA POLYMERASE"/>
    <property type="match status" value="1"/>
</dbReference>
<dbReference type="PANTHER" id="PTHR11800:SF13">
    <property type="entry name" value="DNA-DIRECTED RNA POLYMERASES I AND III SUBUNIT RPAC1"/>
    <property type="match status" value="1"/>
</dbReference>
<evidence type="ECO:0000256" key="1">
    <source>
        <dbReference type="ARBA" id="ARBA00004123"/>
    </source>
</evidence>
<dbReference type="GO" id="GO:0055029">
    <property type="term" value="C:nuclear DNA-directed RNA polymerase complex"/>
    <property type="evidence" value="ECO:0007669"/>
    <property type="project" value="UniProtKB-ARBA"/>
</dbReference>
<dbReference type="InterPro" id="IPR022842">
    <property type="entry name" value="RNAP_Rpo3/Rpb3/RPAC1"/>
</dbReference>
<keyword evidence="4" id="KW-0804">Transcription</keyword>
<evidence type="ECO:0000259" key="8">
    <source>
        <dbReference type="SMART" id="SM00662"/>
    </source>
</evidence>
<protein>
    <recommendedName>
        <fullName evidence="2">DNA-directed RNA polymerases I and III subunit RPAC1</fullName>
    </recommendedName>
</protein>
<proteinExistence type="inferred from homology"/>
<keyword evidence="3" id="KW-0240">DNA-directed RNA polymerase</keyword>
<dbReference type="InterPro" id="IPR033901">
    <property type="entry name" value="RNAPI/III_AC40"/>
</dbReference>
<dbReference type="InterPro" id="IPR011262">
    <property type="entry name" value="DNA-dir_RNA_pol_insert"/>
</dbReference>
<keyword evidence="5" id="KW-0539">Nucleus</keyword>
<feature type="domain" description="DNA-directed RNA polymerase RpoA/D/Rpb3-type" evidence="8">
    <location>
        <begin position="56"/>
        <end position="352"/>
    </location>
</feature>
<evidence type="ECO:0000313" key="9">
    <source>
        <dbReference type="EMBL" id="KIM29194.1"/>
    </source>
</evidence>
<evidence type="ECO:0000256" key="7">
    <source>
        <dbReference type="SAM" id="MobiDB-lite"/>
    </source>
</evidence>
<reference evidence="10" key="2">
    <citation type="submission" date="2015-01" db="EMBL/GenBank/DDBJ databases">
        <title>Evolutionary Origins and Diversification of the Mycorrhizal Mutualists.</title>
        <authorList>
            <consortium name="DOE Joint Genome Institute"/>
            <consortium name="Mycorrhizal Genomics Consortium"/>
            <person name="Kohler A."/>
            <person name="Kuo A."/>
            <person name="Nagy L.G."/>
            <person name="Floudas D."/>
            <person name="Copeland A."/>
            <person name="Barry K.W."/>
            <person name="Cichocki N."/>
            <person name="Veneault-Fourrey C."/>
            <person name="LaButti K."/>
            <person name="Lindquist E.A."/>
            <person name="Lipzen A."/>
            <person name="Lundell T."/>
            <person name="Morin E."/>
            <person name="Murat C."/>
            <person name="Riley R."/>
            <person name="Ohm R."/>
            <person name="Sun H."/>
            <person name="Tunlid A."/>
            <person name="Henrissat B."/>
            <person name="Grigoriev I.V."/>
            <person name="Hibbett D.S."/>
            <person name="Martin F."/>
        </authorList>
    </citation>
    <scope>NUCLEOTIDE SEQUENCE [LARGE SCALE GENOMIC DNA]</scope>
    <source>
        <strain evidence="10">MAFF 305830</strain>
    </source>
</reference>